<accession>A0ACC2CHI1</accession>
<protein>
    <submittedName>
        <fullName evidence="1">Uncharacterized protein</fullName>
    </submittedName>
</protein>
<dbReference type="Proteomes" id="UP001162992">
    <property type="component" value="Chromosome 10"/>
</dbReference>
<evidence type="ECO:0000313" key="1">
    <source>
        <dbReference type="EMBL" id="KAJ7541496.1"/>
    </source>
</evidence>
<name>A0ACC2CHI1_DIPCM</name>
<evidence type="ECO:0000313" key="2">
    <source>
        <dbReference type="Proteomes" id="UP001162992"/>
    </source>
</evidence>
<organism evidence="1 2">
    <name type="scientific">Diphasiastrum complanatum</name>
    <name type="common">Issler's clubmoss</name>
    <name type="synonym">Lycopodium complanatum</name>
    <dbReference type="NCBI Taxonomy" id="34168"/>
    <lineage>
        <taxon>Eukaryota</taxon>
        <taxon>Viridiplantae</taxon>
        <taxon>Streptophyta</taxon>
        <taxon>Embryophyta</taxon>
        <taxon>Tracheophyta</taxon>
        <taxon>Lycopodiopsida</taxon>
        <taxon>Lycopodiales</taxon>
        <taxon>Lycopodiaceae</taxon>
        <taxon>Lycopodioideae</taxon>
        <taxon>Diphasiastrum</taxon>
    </lineage>
</organism>
<gene>
    <name evidence="1" type="ORF">O6H91_10G062600</name>
</gene>
<comment type="caution">
    <text evidence="1">The sequence shown here is derived from an EMBL/GenBank/DDBJ whole genome shotgun (WGS) entry which is preliminary data.</text>
</comment>
<reference evidence="2" key="1">
    <citation type="journal article" date="2024" name="Proc. Natl. Acad. Sci. U.S.A.">
        <title>Extraordinary preservation of gene collinearity over three hundred million years revealed in homosporous lycophytes.</title>
        <authorList>
            <person name="Li C."/>
            <person name="Wickell D."/>
            <person name="Kuo L.Y."/>
            <person name="Chen X."/>
            <person name="Nie B."/>
            <person name="Liao X."/>
            <person name="Peng D."/>
            <person name="Ji J."/>
            <person name="Jenkins J."/>
            <person name="Williams M."/>
            <person name="Shu S."/>
            <person name="Plott C."/>
            <person name="Barry K."/>
            <person name="Rajasekar S."/>
            <person name="Grimwood J."/>
            <person name="Han X."/>
            <person name="Sun S."/>
            <person name="Hou Z."/>
            <person name="He W."/>
            <person name="Dai G."/>
            <person name="Sun C."/>
            <person name="Schmutz J."/>
            <person name="Leebens-Mack J.H."/>
            <person name="Li F.W."/>
            <person name="Wang L."/>
        </authorList>
    </citation>
    <scope>NUCLEOTIDE SEQUENCE [LARGE SCALE GENOMIC DNA]</scope>
    <source>
        <strain evidence="2">cv. PW_Plant_1</strain>
    </source>
</reference>
<dbReference type="EMBL" id="CM055101">
    <property type="protein sequence ID" value="KAJ7541496.1"/>
    <property type="molecule type" value="Genomic_DNA"/>
</dbReference>
<proteinExistence type="predicted"/>
<keyword evidence="2" id="KW-1185">Reference proteome</keyword>
<sequence length="130" mass="13877">MLCDLSKIVSTILILPFGIKELLCCIEKLQTHTYNFDVVGGFERMTGAGARIATVVLTLGASLLSCGYAARASHELHTESIRSGEELSHTHGNNSMSTSALREAGKHPSYAVGVAPQFDGLNVLETIIAM</sequence>